<dbReference type="RefSeq" id="WP_109153186.1">
    <property type="nucleotide sequence ID" value="NZ_BSOV01000001.1"/>
</dbReference>
<dbReference type="GO" id="GO:0000976">
    <property type="term" value="F:transcription cis-regulatory region binding"/>
    <property type="evidence" value="ECO:0007669"/>
    <property type="project" value="TreeGrafter"/>
</dbReference>
<keyword evidence="4" id="KW-0902">Two-component regulatory system</keyword>
<dbReference type="CDD" id="cd00383">
    <property type="entry name" value="trans_reg_C"/>
    <property type="match status" value="1"/>
</dbReference>
<dbReference type="Pfam" id="PF00072">
    <property type="entry name" value="Response_reg"/>
    <property type="match status" value="1"/>
</dbReference>
<dbReference type="PANTHER" id="PTHR48111:SF4">
    <property type="entry name" value="DNA-BINDING DUAL TRANSCRIPTIONAL REGULATOR OMPR"/>
    <property type="match status" value="1"/>
</dbReference>
<evidence type="ECO:0000256" key="6">
    <source>
        <dbReference type="ARBA" id="ARBA00023125"/>
    </source>
</evidence>
<dbReference type="SUPFAM" id="SSF46894">
    <property type="entry name" value="C-terminal effector domain of the bipartite response regulators"/>
    <property type="match status" value="1"/>
</dbReference>
<dbReference type="FunFam" id="1.10.10.10:FF:000099">
    <property type="entry name" value="Two-component system response regulator TorR"/>
    <property type="match status" value="1"/>
</dbReference>
<dbReference type="Gene3D" id="1.10.10.10">
    <property type="entry name" value="Winged helix-like DNA-binding domain superfamily/Winged helix DNA-binding domain"/>
    <property type="match status" value="1"/>
</dbReference>
<evidence type="ECO:0000259" key="11">
    <source>
        <dbReference type="PROSITE" id="PS50110"/>
    </source>
</evidence>
<geneLocation type="plasmid" evidence="13 14">
    <name>unnamed7</name>
</geneLocation>
<evidence type="ECO:0000256" key="10">
    <source>
        <dbReference type="PROSITE-ProRule" id="PRU01091"/>
    </source>
</evidence>
<dbReference type="OrthoDB" id="9784252at2"/>
<dbReference type="PANTHER" id="PTHR48111">
    <property type="entry name" value="REGULATOR OF RPOS"/>
    <property type="match status" value="1"/>
</dbReference>
<dbReference type="FunFam" id="3.40.50.2300:FF:000001">
    <property type="entry name" value="DNA-binding response regulator PhoB"/>
    <property type="match status" value="1"/>
</dbReference>
<keyword evidence="2" id="KW-0963">Cytoplasm</keyword>
<dbReference type="InterPro" id="IPR001867">
    <property type="entry name" value="OmpR/PhoB-type_DNA-bd"/>
</dbReference>
<keyword evidence="14" id="KW-1185">Reference proteome</keyword>
<dbReference type="GO" id="GO:0000156">
    <property type="term" value="F:phosphorelay response regulator activity"/>
    <property type="evidence" value="ECO:0007669"/>
    <property type="project" value="TreeGrafter"/>
</dbReference>
<dbReference type="AlphaFoldDB" id="A0A6N1AU63"/>
<comment type="subcellular location">
    <subcellularLocation>
        <location evidence="1">Cytoplasm</location>
    </subcellularLocation>
</comment>
<proteinExistence type="predicted"/>
<dbReference type="InterPro" id="IPR039420">
    <property type="entry name" value="WalR-like"/>
</dbReference>
<evidence type="ECO:0000256" key="2">
    <source>
        <dbReference type="ARBA" id="ARBA00022490"/>
    </source>
</evidence>
<evidence type="ECO:0000256" key="4">
    <source>
        <dbReference type="ARBA" id="ARBA00023012"/>
    </source>
</evidence>
<dbReference type="Pfam" id="PF00486">
    <property type="entry name" value="Trans_reg_C"/>
    <property type="match status" value="1"/>
</dbReference>
<dbReference type="SUPFAM" id="SSF52172">
    <property type="entry name" value="CheY-like"/>
    <property type="match status" value="1"/>
</dbReference>
<dbReference type="InterPro" id="IPR036388">
    <property type="entry name" value="WH-like_DNA-bd_sf"/>
</dbReference>
<gene>
    <name evidence="13" type="ORF">HUE56_30490</name>
</gene>
<protein>
    <recommendedName>
        <fullName evidence="8">Regulatory protein VirG</fullName>
    </recommendedName>
</protein>
<evidence type="ECO:0000256" key="5">
    <source>
        <dbReference type="ARBA" id="ARBA00023015"/>
    </source>
</evidence>
<dbReference type="InterPro" id="IPR016032">
    <property type="entry name" value="Sig_transdc_resp-reg_C-effctor"/>
</dbReference>
<dbReference type="Gene3D" id="3.40.50.2300">
    <property type="match status" value="1"/>
</dbReference>
<dbReference type="InterPro" id="IPR011006">
    <property type="entry name" value="CheY-like_superfamily"/>
</dbReference>
<dbReference type="GO" id="GO:0032993">
    <property type="term" value="C:protein-DNA complex"/>
    <property type="evidence" value="ECO:0007669"/>
    <property type="project" value="TreeGrafter"/>
</dbReference>
<evidence type="ECO:0000313" key="13">
    <source>
        <dbReference type="EMBL" id="QKS54823.1"/>
    </source>
</evidence>
<accession>A0A6N1AU63</accession>
<evidence type="ECO:0000259" key="12">
    <source>
        <dbReference type="PROSITE" id="PS51755"/>
    </source>
</evidence>
<evidence type="ECO:0000313" key="14">
    <source>
        <dbReference type="Proteomes" id="UP000509702"/>
    </source>
</evidence>
<keyword evidence="3 9" id="KW-0597">Phosphoprotein</keyword>
<dbReference type="PROSITE" id="PS51755">
    <property type="entry name" value="OMPR_PHOB"/>
    <property type="match status" value="1"/>
</dbReference>
<reference evidence="13 14" key="1">
    <citation type="submission" date="2020-06" db="EMBL/GenBank/DDBJ databases">
        <title>Complete genome of Azosprillum oryzae KACC14407.</title>
        <authorList>
            <person name="Kim M."/>
            <person name="Park Y.-J."/>
            <person name="Shin J.-H."/>
        </authorList>
    </citation>
    <scope>NUCLEOTIDE SEQUENCE [LARGE SCALE GENOMIC DNA]</scope>
    <source>
        <strain evidence="13 14">KACC 14407</strain>
        <plasmid evidence="13 14">unnamed7</plasmid>
    </source>
</reference>
<sequence length="239" mass="27095">MSLHHILVVDDNKEIRDLLGRFLRMHDFKVTAARDGYEMRECLRNGPIDLLVLDLMLPGDDGLKLCRELRSTSAVPIIMLTAMGEETDRIVGLEMGADDYVAKPFNPRELLARIKAVLRRTTMPGDQFDPPNSGGRILRFADWQLDLVRRELRSPDGALVELTTGEYDLLLAFVENPQRVLTRDQLLDITRSRAASAFDRTIDVQVSRLRRKVETDAEQSMIKTVRGAGYVFAATVERL</sequence>
<evidence type="ECO:0000256" key="7">
    <source>
        <dbReference type="ARBA" id="ARBA00023163"/>
    </source>
</evidence>
<evidence type="ECO:0000256" key="3">
    <source>
        <dbReference type="ARBA" id="ARBA00022553"/>
    </source>
</evidence>
<dbReference type="EMBL" id="CP054622">
    <property type="protein sequence ID" value="QKS54823.1"/>
    <property type="molecule type" value="Genomic_DNA"/>
</dbReference>
<dbReference type="GO" id="GO:0005829">
    <property type="term" value="C:cytosol"/>
    <property type="evidence" value="ECO:0007669"/>
    <property type="project" value="TreeGrafter"/>
</dbReference>
<dbReference type="Proteomes" id="UP000509702">
    <property type="component" value="Plasmid unnamed7"/>
</dbReference>
<dbReference type="KEGG" id="aoz:HUE56_30490"/>
<feature type="domain" description="OmpR/PhoB-type" evidence="12">
    <location>
        <begin position="135"/>
        <end position="234"/>
    </location>
</feature>
<evidence type="ECO:0000256" key="1">
    <source>
        <dbReference type="ARBA" id="ARBA00004496"/>
    </source>
</evidence>
<evidence type="ECO:0000256" key="9">
    <source>
        <dbReference type="PROSITE-ProRule" id="PRU00169"/>
    </source>
</evidence>
<dbReference type="Gene3D" id="6.10.250.690">
    <property type="match status" value="1"/>
</dbReference>
<keyword evidence="5" id="KW-0805">Transcription regulation</keyword>
<feature type="DNA-binding region" description="OmpR/PhoB-type" evidence="10">
    <location>
        <begin position="135"/>
        <end position="234"/>
    </location>
</feature>
<feature type="modified residue" description="4-aspartylphosphate" evidence="9">
    <location>
        <position position="54"/>
    </location>
</feature>
<dbReference type="GO" id="GO:0006355">
    <property type="term" value="P:regulation of DNA-templated transcription"/>
    <property type="evidence" value="ECO:0007669"/>
    <property type="project" value="InterPro"/>
</dbReference>
<dbReference type="PROSITE" id="PS50110">
    <property type="entry name" value="RESPONSE_REGULATORY"/>
    <property type="match status" value="1"/>
</dbReference>
<dbReference type="InterPro" id="IPR001789">
    <property type="entry name" value="Sig_transdc_resp-reg_receiver"/>
</dbReference>
<keyword evidence="7" id="KW-0804">Transcription</keyword>
<dbReference type="SMART" id="SM00862">
    <property type="entry name" value="Trans_reg_C"/>
    <property type="match status" value="1"/>
</dbReference>
<organism evidence="13 14">
    <name type="scientific">Azospirillum oryzae</name>
    <dbReference type="NCBI Taxonomy" id="286727"/>
    <lineage>
        <taxon>Bacteria</taxon>
        <taxon>Pseudomonadati</taxon>
        <taxon>Pseudomonadota</taxon>
        <taxon>Alphaproteobacteria</taxon>
        <taxon>Rhodospirillales</taxon>
        <taxon>Azospirillaceae</taxon>
        <taxon>Azospirillum</taxon>
    </lineage>
</organism>
<evidence type="ECO:0000256" key="8">
    <source>
        <dbReference type="ARBA" id="ARBA00067337"/>
    </source>
</evidence>
<feature type="domain" description="Response regulatory" evidence="11">
    <location>
        <begin position="5"/>
        <end position="118"/>
    </location>
</feature>
<name>A0A6N1AU63_9PROT</name>
<keyword evidence="6 10" id="KW-0238">DNA-binding</keyword>
<dbReference type="SMART" id="SM00448">
    <property type="entry name" value="REC"/>
    <property type="match status" value="1"/>
</dbReference>
<keyword evidence="13" id="KW-0614">Plasmid</keyword>